<dbReference type="STRING" id="1150625.Q75_15465"/>
<organism evidence="1 2">
    <name type="scientific">Bacillus coahuilensis p1.1.43</name>
    <dbReference type="NCBI Taxonomy" id="1150625"/>
    <lineage>
        <taxon>Bacteria</taxon>
        <taxon>Bacillati</taxon>
        <taxon>Bacillota</taxon>
        <taxon>Bacilli</taxon>
        <taxon>Bacillales</taxon>
        <taxon>Bacillaceae</taxon>
        <taxon>Bacillus</taxon>
    </lineage>
</organism>
<reference evidence="1 2" key="1">
    <citation type="journal article" date="2016" name="Front. Microbiol.">
        <title>Microevolution Analysis of Bacillus coahuilensis Unveils Differences in Phosphorus Acquisition Strategies and Their Regulation.</title>
        <authorList>
            <person name="Gomez-Lunar Z."/>
            <person name="Hernandez-Gonzalez I."/>
            <person name="Rodriguez-Torres M.D."/>
            <person name="Souza V."/>
            <person name="Olmedo-Alvarez G."/>
        </authorList>
    </citation>
    <scope>NUCLEOTIDE SEQUENCE [LARGE SCALE GENOMIC DNA]</scope>
    <source>
        <strain evidence="2">p1.1.43</strain>
    </source>
</reference>
<comment type="caution">
    <text evidence="1">The sequence shown here is derived from an EMBL/GenBank/DDBJ whole genome shotgun (WGS) entry which is preliminary data.</text>
</comment>
<evidence type="ECO:0000313" key="1">
    <source>
        <dbReference type="EMBL" id="KUP04393.1"/>
    </source>
</evidence>
<gene>
    <name evidence="1" type="ORF">Q75_15465</name>
</gene>
<dbReference type="AlphaFoldDB" id="A0A147K4M0"/>
<evidence type="ECO:0000313" key="2">
    <source>
        <dbReference type="Proteomes" id="UP000074108"/>
    </source>
</evidence>
<dbReference type="EMBL" id="LDYG01000051">
    <property type="protein sequence ID" value="KUP04393.1"/>
    <property type="molecule type" value="Genomic_DNA"/>
</dbReference>
<dbReference type="Proteomes" id="UP000074108">
    <property type="component" value="Unassembled WGS sequence"/>
</dbReference>
<sequence length="416" mass="48424">MSEGKLVSRILLRGRMVYRMETFLQWGDSSESIGSCLMLYPKYSRFSTDSPPLLGEVIMASLSKSSSVKRMEQLVKSMYGNTPLNGRFYIYYLIPFEGDKVEYVLGQFEGFITRGIIQLEDYMPTDEELRKHPWIILSWGIQKQNHTMNLNNSKKEWLDRLNRVETKTLGIKHPDTGDYYNINQKATGYRDSIIHQILQVFQGEVKGESLKEEFTVYATKPSRMLYRVFPSSQPTSIQQETINPEMCVYAYHTLELKMGYTLVAVSHQSGDAGMCKVVAQLNGKREDYMHSLKGDRSSLSFLHAAMVYHHLHEFGAVGEYRVFMNEQVLPFTDDYSSVEEYLQSLHVYPIKEFPSTLYPHFYYEEGHPTIVFYTVSKKKGAPYTLYRYTHRFEKHSYACTYRKESLCYGHNIEIPN</sequence>
<protein>
    <submittedName>
        <fullName evidence="1">Uncharacterized protein</fullName>
    </submittedName>
</protein>
<keyword evidence="2" id="KW-1185">Reference proteome</keyword>
<accession>A0A147K4M0</accession>
<name>A0A147K4M0_9BACI</name>
<dbReference type="PATRIC" id="fig|1150625.3.peg.3227"/>
<proteinExistence type="predicted"/>